<dbReference type="PANTHER" id="PTHR12526">
    <property type="entry name" value="GLYCOSYLTRANSFERASE"/>
    <property type="match status" value="1"/>
</dbReference>
<protein>
    <recommendedName>
        <fullName evidence="1">Glycosyl transferase family 1 domain-containing protein</fullName>
    </recommendedName>
</protein>
<dbReference type="InterPro" id="IPR001296">
    <property type="entry name" value="Glyco_trans_1"/>
</dbReference>
<evidence type="ECO:0000313" key="2">
    <source>
        <dbReference type="EMBL" id="GGI17884.1"/>
    </source>
</evidence>
<dbReference type="EMBL" id="BMDI01000001">
    <property type="protein sequence ID" value="GGI17884.1"/>
    <property type="molecule type" value="Genomic_DNA"/>
</dbReference>
<dbReference type="Pfam" id="PF00534">
    <property type="entry name" value="Glycos_transf_1"/>
    <property type="match status" value="1"/>
</dbReference>
<dbReference type="GO" id="GO:0016757">
    <property type="term" value="F:glycosyltransferase activity"/>
    <property type="evidence" value="ECO:0007669"/>
    <property type="project" value="InterPro"/>
</dbReference>
<evidence type="ECO:0000259" key="1">
    <source>
        <dbReference type="Pfam" id="PF00534"/>
    </source>
</evidence>
<name>A0A8J3F2E5_9BURK</name>
<evidence type="ECO:0000313" key="3">
    <source>
        <dbReference type="Proteomes" id="UP000642180"/>
    </source>
</evidence>
<dbReference type="SUPFAM" id="SSF53756">
    <property type="entry name" value="UDP-Glycosyltransferase/glycogen phosphorylase"/>
    <property type="match status" value="1"/>
</dbReference>
<comment type="caution">
    <text evidence="2">The sequence shown here is derived from an EMBL/GenBank/DDBJ whole genome shotgun (WGS) entry which is preliminary data.</text>
</comment>
<dbReference type="Gene3D" id="3.40.50.2000">
    <property type="entry name" value="Glycogen Phosphorylase B"/>
    <property type="match status" value="2"/>
</dbReference>
<reference evidence="3" key="1">
    <citation type="journal article" date="2019" name="Int. J. Syst. Evol. Microbiol.">
        <title>The Global Catalogue of Microorganisms (GCM) 10K type strain sequencing project: providing services to taxonomists for standard genome sequencing and annotation.</title>
        <authorList>
            <consortium name="The Broad Institute Genomics Platform"/>
            <consortium name="The Broad Institute Genome Sequencing Center for Infectious Disease"/>
            <person name="Wu L."/>
            <person name="Ma J."/>
        </authorList>
    </citation>
    <scope>NUCLEOTIDE SEQUENCE [LARGE SCALE GENOMIC DNA]</scope>
    <source>
        <strain evidence="3">CCM 2767</strain>
    </source>
</reference>
<keyword evidence="3" id="KW-1185">Reference proteome</keyword>
<dbReference type="AlphaFoldDB" id="A0A8J3F2E5"/>
<gene>
    <name evidence="2" type="ORF">GCM10008066_11220</name>
</gene>
<dbReference type="Proteomes" id="UP000642180">
    <property type="component" value="Unassembled WGS sequence"/>
</dbReference>
<proteinExistence type="predicted"/>
<feature type="domain" description="Glycosyl transferase family 1" evidence="1">
    <location>
        <begin position="7"/>
        <end position="122"/>
    </location>
</feature>
<accession>A0A8J3F2E5</accession>
<organism evidence="2 3">
    <name type="scientific">Oxalicibacterium faecigallinarum</name>
    <dbReference type="NCBI Taxonomy" id="573741"/>
    <lineage>
        <taxon>Bacteria</taxon>
        <taxon>Pseudomonadati</taxon>
        <taxon>Pseudomonadota</taxon>
        <taxon>Betaproteobacteria</taxon>
        <taxon>Burkholderiales</taxon>
        <taxon>Oxalobacteraceae</taxon>
        <taxon>Oxalicibacterium</taxon>
    </lineage>
</organism>
<sequence length="155" mass="17105">MQFAGGGKKRYQQAAQQLSRTLGLQDQVNFLGYCNDIPALLKQNQICVLSTHYEGMPLSLIEGMAAGCAVVGSKVVGVQEVIEHELNGLLVEHENAHAMAEALERLLEDVTFSSSLAENARNDAFAHYSMERMVFDYETLFAHLLASHPPRTVIE</sequence>